<keyword evidence="2" id="KW-1185">Reference proteome</keyword>
<gene>
    <name evidence="1" type="ORF">ACFQ27_05990</name>
</gene>
<dbReference type="Gene3D" id="6.10.280.50">
    <property type="match status" value="1"/>
</dbReference>
<name>A0ABW3T169_9CAUL</name>
<reference evidence="2" key="1">
    <citation type="journal article" date="2019" name="Int. J. Syst. Evol. Microbiol.">
        <title>The Global Catalogue of Microorganisms (GCM) 10K type strain sequencing project: providing services to taxonomists for standard genome sequencing and annotation.</title>
        <authorList>
            <consortium name="The Broad Institute Genomics Platform"/>
            <consortium name="The Broad Institute Genome Sequencing Center for Infectious Disease"/>
            <person name="Wu L."/>
            <person name="Ma J."/>
        </authorList>
    </citation>
    <scope>NUCLEOTIDE SEQUENCE [LARGE SCALE GENOMIC DNA]</scope>
    <source>
        <strain evidence="2">CCUG 55074</strain>
    </source>
</reference>
<evidence type="ECO:0000313" key="1">
    <source>
        <dbReference type="EMBL" id="MFD1190126.1"/>
    </source>
</evidence>
<dbReference type="Pfam" id="PF04325">
    <property type="entry name" value="DUF465"/>
    <property type="match status" value="1"/>
</dbReference>
<dbReference type="EMBL" id="JBHTLQ010000009">
    <property type="protein sequence ID" value="MFD1190126.1"/>
    <property type="molecule type" value="Genomic_DNA"/>
</dbReference>
<dbReference type="InterPro" id="IPR007420">
    <property type="entry name" value="DUF465"/>
</dbReference>
<protein>
    <submittedName>
        <fullName evidence="1">YdcH family protein</fullName>
    </submittedName>
</protein>
<comment type="caution">
    <text evidence="1">The sequence shown here is derived from an EMBL/GenBank/DDBJ whole genome shotgun (WGS) entry which is preliminary data.</text>
</comment>
<proteinExistence type="predicted"/>
<sequence>MNENQADEPEDAIRARLNTAIQEHADLDVAVQAIAAMTMPDMMVIGRLKRKKLLLKDEIARLKDLLTPDIIA</sequence>
<accession>A0ABW3T169</accession>
<dbReference type="InterPro" id="IPR038444">
    <property type="entry name" value="DUF465_sf"/>
</dbReference>
<organism evidence="1 2">
    <name type="scientific">Phenylobacterium conjunctum</name>
    <dbReference type="NCBI Taxonomy" id="1298959"/>
    <lineage>
        <taxon>Bacteria</taxon>
        <taxon>Pseudomonadati</taxon>
        <taxon>Pseudomonadota</taxon>
        <taxon>Alphaproteobacteria</taxon>
        <taxon>Caulobacterales</taxon>
        <taxon>Caulobacteraceae</taxon>
        <taxon>Phenylobacterium</taxon>
    </lineage>
</organism>
<evidence type="ECO:0000313" key="2">
    <source>
        <dbReference type="Proteomes" id="UP001597216"/>
    </source>
</evidence>
<dbReference type="RefSeq" id="WP_374348454.1">
    <property type="nucleotide sequence ID" value="NZ_JBHTLQ010000009.1"/>
</dbReference>
<dbReference type="Proteomes" id="UP001597216">
    <property type="component" value="Unassembled WGS sequence"/>
</dbReference>